<dbReference type="GO" id="GO:0005198">
    <property type="term" value="F:structural molecule activity"/>
    <property type="evidence" value="ECO:0007669"/>
    <property type="project" value="TreeGrafter"/>
</dbReference>
<dbReference type="Pfam" id="PF00400">
    <property type="entry name" value="WD40"/>
    <property type="match status" value="1"/>
</dbReference>
<keyword evidence="9" id="KW-0256">Endoplasmic reticulum</keyword>
<evidence type="ECO:0000256" key="11">
    <source>
        <dbReference type="ARBA" id="ARBA00022912"/>
    </source>
</evidence>
<evidence type="ECO:0000256" key="3">
    <source>
        <dbReference type="ARBA" id="ARBA00009358"/>
    </source>
</evidence>
<keyword evidence="6" id="KW-0479">Metal-binding</keyword>
<dbReference type="GO" id="GO:0030127">
    <property type="term" value="C:COPII vesicle coat"/>
    <property type="evidence" value="ECO:0007669"/>
    <property type="project" value="TreeGrafter"/>
</dbReference>
<keyword evidence="5" id="KW-0853">WD repeat</keyword>
<evidence type="ECO:0000259" key="15">
    <source>
        <dbReference type="PROSITE" id="PS51746"/>
    </source>
</evidence>
<dbReference type="PANTHER" id="PTHR13923">
    <property type="entry name" value="SEC31-RELATED PROTEIN"/>
    <property type="match status" value="1"/>
</dbReference>
<dbReference type="Gene3D" id="1.25.40.1030">
    <property type="match status" value="2"/>
</dbReference>
<name>A0A813DDW5_POLGL</name>
<evidence type="ECO:0000256" key="5">
    <source>
        <dbReference type="ARBA" id="ARBA00022574"/>
    </source>
</evidence>
<dbReference type="GO" id="GO:0090110">
    <property type="term" value="P:COPII-coated vesicle cargo loading"/>
    <property type="evidence" value="ECO:0007669"/>
    <property type="project" value="TreeGrafter"/>
</dbReference>
<evidence type="ECO:0000256" key="12">
    <source>
        <dbReference type="ARBA" id="ARBA00022927"/>
    </source>
</evidence>
<dbReference type="PANTHER" id="PTHR13923:SF11">
    <property type="entry name" value="SECRETORY 31, ISOFORM D"/>
    <property type="match status" value="1"/>
</dbReference>
<dbReference type="Pfam" id="PF12931">
    <property type="entry name" value="TPR_Sec16"/>
    <property type="match status" value="1"/>
</dbReference>
<keyword evidence="4" id="KW-0813">Transport</keyword>
<dbReference type="InterPro" id="IPR000222">
    <property type="entry name" value="PP2C_BS"/>
</dbReference>
<dbReference type="InterPro" id="IPR024298">
    <property type="entry name" value="Sec16_Sec23-bd"/>
</dbReference>
<evidence type="ECO:0000256" key="6">
    <source>
        <dbReference type="ARBA" id="ARBA00022723"/>
    </source>
</evidence>
<evidence type="ECO:0000256" key="13">
    <source>
        <dbReference type="RuleBase" id="RU003465"/>
    </source>
</evidence>
<reference evidence="16" key="1">
    <citation type="submission" date="2021-02" db="EMBL/GenBank/DDBJ databases">
        <authorList>
            <person name="Dougan E. K."/>
            <person name="Rhodes N."/>
            <person name="Thang M."/>
            <person name="Chan C."/>
        </authorList>
    </citation>
    <scope>NUCLEOTIDE SEQUENCE</scope>
</reference>
<protein>
    <recommendedName>
        <fullName evidence="15">PPM-type phosphatase domain-containing protein</fullName>
    </recommendedName>
</protein>
<keyword evidence="7" id="KW-0677">Repeat</keyword>
<keyword evidence="17" id="KW-1185">Reference proteome</keyword>
<dbReference type="GO" id="GO:0046872">
    <property type="term" value="F:metal ion binding"/>
    <property type="evidence" value="ECO:0007669"/>
    <property type="project" value="UniProtKB-KW"/>
</dbReference>
<evidence type="ECO:0000256" key="4">
    <source>
        <dbReference type="ARBA" id="ARBA00022448"/>
    </source>
</evidence>
<proteinExistence type="inferred from homology"/>
<evidence type="ECO:0000256" key="7">
    <source>
        <dbReference type="ARBA" id="ARBA00022737"/>
    </source>
</evidence>
<evidence type="ECO:0000256" key="8">
    <source>
        <dbReference type="ARBA" id="ARBA00022801"/>
    </source>
</evidence>
<feature type="domain" description="PPM-type phosphatase" evidence="15">
    <location>
        <begin position="473"/>
        <end position="752"/>
    </location>
</feature>
<comment type="similarity">
    <text evidence="3">Belongs to the WD repeat SEC31 family.</text>
</comment>
<dbReference type="CDD" id="cd00143">
    <property type="entry name" value="PP2Cc"/>
    <property type="match status" value="1"/>
</dbReference>
<dbReference type="SMART" id="SM00332">
    <property type="entry name" value="PP2Cc"/>
    <property type="match status" value="1"/>
</dbReference>
<comment type="subcellular location">
    <subcellularLocation>
        <location evidence="2">Endoplasmic reticulum</location>
    </subcellularLocation>
    <subcellularLocation>
        <location evidence="1">Membrane</location>
        <topology evidence="1">Peripheral membrane protein</topology>
    </subcellularLocation>
</comment>
<dbReference type="InterPro" id="IPR040251">
    <property type="entry name" value="SEC31-like"/>
</dbReference>
<dbReference type="GO" id="GO:0004721">
    <property type="term" value="F:phosphoprotein phosphatase activity"/>
    <property type="evidence" value="ECO:0007669"/>
    <property type="project" value="UniProtKB-KW"/>
</dbReference>
<dbReference type="PROSITE" id="PS01032">
    <property type="entry name" value="PPM_1"/>
    <property type="match status" value="1"/>
</dbReference>
<organism evidence="16 17">
    <name type="scientific">Polarella glacialis</name>
    <name type="common">Dinoflagellate</name>
    <dbReference type="NCBI Taxonomy" id="89957"/>
    <lineage>
        <taxon>Eukaryota</taxon>
        <taxon>Sar</taxon>
        <taxon>Alveolata</taxon>
        <taxon>Dinophyceae</taxon>
        <taxon>Suessiales</taxon>
        <taxon>Suessiaceae</taxon>
        <taxon>Polarella</taxon>
    </lineage>
</organism>
<keyword evidence="8 13" id="KW-0378">Hydrolase</keyword>
<dbReference type="GO" id="GO:0070971">
    <property type="term" value="C:endoplasmic reticulum exit site"/>
    <property type="evidence" value="ECO:0007669"/>
    <property type="project" value="TreeGrafter"/>
</dbReference>
<dbReference type="InterPro" id="IPR036322">
    <property type="entry name" value="WD40_repeat_dom_sf"/>
</dbReference>
<dbReference type="Gene3D" id="3.60.40.10">
    <property type="entry name" value="PPM-type phosphatase domain"/>
    <property type="match status" value="1"/>
</dbReference>
<evidence type="ECO:0000256" key="14">
    <source>
        <dbReference type="SAM" id="MobiDB-lite"/>
    </source>
</evidence>
<evidence type="ECO:0000256" key="9">
    <source>
        <dbReference type="ARBA" id="ARBA00022824"/>
    </source>
</evidence>
<comment type="caution">
    <text evidence="16">The sequence shown here is derived from an EMBL/GenBank/DDBJ whole genome shotgun (WGS) entry which is preliminary data.</text>
</comment>
<dbReference type="InterPro" id="IPR001932">
    <property type="entry name" value="PPM-type_phosphatase-like_dom"/>
</dbReference>
<dbReference type="InterPro" id="IPR036457">
    <property type="entry name" value="PPM-type-like_dom_sf"/>
</dbReference>
<dbReference type="Pfam" id="PF00481">
    <property type="entry name" value="PP2C"/>
    <property type="match status" value="1"/>
</dbReference>
<dbReference type="GO" id="GO:0007029">
    <property type="term" value="P:endoplasmic reticulum organization"/>
    <property type="evidence" value="ECO:0007669"/>
    <property type="project" value="TreeGrafter"/>
</dbReference>
<evidence type="ECO:0000256" key="2">
    <source>
        <dbReference type="ARBA" id="ARBA00004240"/>
    </source>
</evidence>
<gene>
    <name evidence="16" type="ORF">PGLA1383_LOCUS3337</name>
</gene>
<keyword evidence="11 13" id="KW-0904">Protein phosphatase</keyword>
<evidence type="ECO:0000256" key="10">
    <source>
        <dbReference type="ARBA" id="ARBA00022892"/>
    </source>
</evidence>
<feature type="region of interest" description="Disordered" evidence="14">
    <location>
        <begin position="1251"/>
        <end position="1288"/>
    </location>
</feature>
<dbReference type="SUPFAM" id="SSF81606">
    <property type="entry name" value="PP2C-like"/>
    <property type="match status" value="1"/>
</dbReference>
<sequence length="1608" mass="172755">MTRRYPLGIVAGGLQDGVLSLWDPSKIINSRGADQGLIHSSQVHKGTVNCVEFHPLKSNLMATCGSDSEVNILNIDNPSKPEIYKPSSTNKHQGSEVLACAWNRIVPHILCSCSNTGTTVVWDLKQKKEVISFQDPANRLRCSSVAWHPEVPTQLMVCYDDDRQPSMQMWDLRNCQYPFKETAPHSKGVLGVAWNSMDPNLILSCGKDNRIICSSIATGSPETWCDIACPQWNFEVKWAPHKPSLISASSYNGSVSIYSVQNQQNGAKYCPRWYRKPCGNSFGFGGKMMSFGNKAVAAATADAPNAPKQSPTSSFCQSLVIPTEPDIVPSADMFEQWIAERKLREHHHRMFEATVMMIGSLLMLLNASYAKRCASSNGVDVNVEKSKQRRLSVGIVDKDKDTEVKGSKPNMGALQGLLAEDLLKLVASHQSSMPQVAVGRRHSLCSVTDDGKISFANKSVKLLGDELDPAQQGIGFTCRKGFKPESPNQDSWSLLKVENLFSIYGVYDGHGQKGHDVSEFVRENLPKLILRDERFKTGDMHSLLKDSFWKIQDIIGFMDEQQTLSAQMSGTTATVAVHDHIQSKLFLAHVADSTAVLGKFEDASRKKIQAIQLTRDHKPNLKDEKARIEKAGGRVVFDGYANHRVYAKNGRYPGLNMSRCLGDLLGHAEAGCSCDPEIKEVDLGPLDHVLLLCSDGVWEFITPTEAVTLVHEFGPAKAMVAAERLAKEAWDRWIQEEGGAVVDDITVVLIFFNPSGRRLAHKQLRWIYIIRDSACMSGGSFKAPSITSTGLKTCDEVPTPRTYESPSDQVVYRYSFKCRLRFHSVGQPLLSEPNLAQTRRTGGTASHEGLMWKPHFSWELMGSQFEDEGRTKVPALLGFDQAQIEMEAERYLGKKPGSTLMAPQSQEEEQAVVASQPVQLAPMLDVMQAESFFEELSATTEQKKVEELEREERQQQEAQGLLLAKAENDSRLTDWSSGPEALIKQNLLVGNLTAAVECCFKSGKMAEALLLASGGGTTLWTRAREEYLKLQGDAFLSTVGNIMTNDFAKIVATSNLANWMETLAILATYSGNEYQGLCEQLAERLEKEKFDIRSAVICYICAKNFPKTVTIWANTHVSSQGSQKLALQDLVEKMAVLQEATKFSQADTLFNAKLTQYAEILANSGRLTAAMRYLCLLSDDNGSAILRDRIYHSAPSQMSQMVRSAPRFPFETADVRIAYQPPAAQYQQPHAGMGGAMPGGKMPMQGMGGQGMGGQGMGGQGAMAQGGAGGPNLGPRPGQPAAPQPGFGAGPACHPAAGGMGPGGMGQGGMGAGGMGGGMGAGGGMGYGGMAAPAPAPSAPVANPGPGMGPAPRVNVNAGMPPAPNVGGMGGGMGGMGAPGGGMGGGAPQMGMGGNTGMGGGGMGGYSHTGAATPVGYHQQGAMGMGASPHSSQHGSGFGMPPARSGGGTAPTASAMPVVDGLPVCWPLPTKAMQRLSTNQSVAGANMAIQELSSGGAYVIGEPMAAHDLAQVRNVFTMLLDSSSQDGNVKKREDISKRMDELYAKLQCSPEPSAMQYCSGTFCGLCPWIGFLLATVVVRYTMSCPRHHTFSMTLPRCYCALGLSVANN</sequence>
<dbReference type="EMBL" id="CAJNNV010001149">
    <property type="protein sequence ID" value="CAE8584403.1"/>
    <property type="molecule type" value="Genomic_DNA"/>
</dbReference>
<evidence type="ECO:0000313" key="16">
    <source>
        <dbReference type="EMBL" id="CAE8584403.1"/>
    </source>
</evidence>
<dbReference type="Proteomes" id="UP000654075">
    <property type="component" value="Unassembled WGS sequence"/>
</dbReference>
<dbReference type="SMART" id="SM00320">
    <property type="entry name" value="WD40"/>
    <property type="match status" value="5"/>
</dbReference>
<dbReference type="PROSITE" id="PS51746">
    <property type="entry name" value="PPM_2"/>
    <property type="match status" value="1"/>
</dbReference>
<keyword evidence="12" id="KW-0653">Protein transport</keyword>
<keyword evidence="10" id="KW-0931">ER-Golgi transport</keyword>
<dbReference type="GO" id="GO:0015031">
    <property type="term" value="P:protein transport"/>
    <property type="evidence" value="ECO:0007669"/>
    <property type="project" value="UniProtKB-KW"/>
</dbReference>
<dbReference type="Gene3D" id="2.130.10.10">
    <property type="entry name" value="YVTN repeat-like/Quinoprotein amine dehydrogenase"/>
    <property type="match status" value="1"/>
</dbReference>
<evidence type="ECO:0000313" key="17">
    <source>
        <dbReference type="Proteomes" id="UP000654075"/>
    </source>
</evidence>
<accession>A0A813DDW5</accession>
<feature type="compositionally biased region" description="Gly residues" evidence="14">
    <location>
        <begin position="1251"/>
        <end position="1272"/>
    </location>
</feature>
<feature type="region of interest" description="Disordered" evidence="14">
    <location>
        <begin position="1424"/>
        <end position="1452"/>
    </location>
</feature>
<dbReference type="InterPro" id="IPR001680">
    <property type="entry name" value="WD40_rpt"/>
</dbReference>
<dbReference type="OrthoDB" id="542917at2759"/>
<dbReference type="SUPFAM" id="SSF50978">
    <property type="entry name" value="WD40 repeat-like"/>
    <property type="match status" value="1"/>
</dbReference>
<comment type="similarity">
    <text evidence="13">Belongs to the PP2C family.</text>
</comment>
<evidence type="ECO:0000256" key="1">
    <source>
        <dbReference type="ARBA" id="ARBA00004170"/>
    </source>
</evidence>
<dbReference type="InterPro" id="IPR015943">
    <property type="entry name" value="WD40/YVTN_repeat-like_dom_sf"/>
</dbReference>